<keyword evidence="4 7" id="KW-0068">Autocatalytic cleavage</keyword>
<protein>
    <submittedName>
        <fullName evidence="9">Translesion error-prone DNA polymerase V autoproteolytic subunit</fullName>
        <ecNumber evidence="9">2.7.7.7</ecNumber>
    </submittedName>
</protein>
<dbReference type="InterPro" id="IPR006197">
    <property type="entry name" value="Peptidase_S24_LexA"/>
</dbReference>
<organism evidence="9 10">
    <name type="scientific">Caenimonas sedimenti</name>
    <dbReference type="NCBI Taxonomy" id="2596921"/>
    <lineage>
        <taxon>Bacteria</taxon>
        <taxon>Pseudomonadati</taxon>
        <taxon>Pseudomonadota</taxon>
        <taxon>Betaproteobacteria</taxon>
        <taxon>Burkholderiales</taxon>
        <taxon>Comamonadaceae</taxon>
        <taxon>Caenimonas</taxon>
    </lineage>
</organism>
<comment type="similarity">
    <text evidence="1 7">Belongs to the peptidase S24 family.</text>
</comment>
<dbReference type="SUPFAM" id="SSF51306">
    <property type="entry name" value="LexA/Signal peptidase"/>
    <property type="match status" value="1"/>
</dbReference>
<dbReference type="Pfam" id="PF00717">
    <property type="entry name" value="Peptidase_S24"/>
    <property type="match status" value="1"/>
</dbReference>
<accession>A0A562ZYH0</accession>
<dbReference type="CDD" id="cd06529">
    <property type="entry name" value="S24_LexA-like"/>
    <property type="match status" value="1"/>
</dbReference>
<gene>
    <name evidence="9" type="primary">umuD</name>
    <name evidence="9" type="ORF">FN976_00125</name>
</gene>
<evidence type="ECO:0000256" key="2">
    <source>
        <dbReference type="ARBA" id="ARBA00022763"/>
    </source>
</evidence>
<dbReference type="Proteomes" id="UP000318199">
    <property type="component" value="Unassembled WGS sequence"/>
</dbReference>
<dbReference type="InterPro" id="IPR039418">
    <property type="entry name" value="LexA-like"/>
</dbReference>
<keyword evidence="2" id="KW-0227">DNA damage</keyword>
<evidence type="ECO:0000256" key="3">
    <source>
        <dbReference type="ARBA" id="ARBA00022801"/>
    </source>
</evidence>
<keyword evidence="5" id="KW-0234">DNA repair</keyword>
<dbReference type="Gene3D" id="2.10.109.10">
    <property type="entry name" value="Umud Fragment, subunit A"/>
    <property type="match status" value="1"/>
</dbReference>
<dbReference type="InterPro" id="IPR015927">
    <property type="entry name" value="Peptidase_S24_S26A/B/C"/>
</dbReference>
<dbReference type="NCBIfam" id="NF007621">
    <property type="entry name" value="PRK10276.1"/>
    <property type="match status" value="1"/>
</dbReference>
<feature type="domain" description="Peptidase S24/S26A/S26B/S26C" evidence="8">
    <location>
        <begin position="4"/>
        <end position="118"/>
    </location>
</feature>
<dbReference type="GO" id="GO:0009432">
    <property type="term" value="P:SOS response"/>
    <property type="evidence" value="ECO:0007669"/>
    <property type="project" value="UniProtKB-KW"/>
</dbReference>
<reference evidence="9 10" key="1">
    <citation type="submission" date="2019-07" db="EMBL/GenBank/DDBJ databases">
        <title>Caenimonas sedimenti sp. nov., isolated from activated sludge.</title>
        <authorList>
            <person name="Xu J."/>
        </authorList>
    </citation>
    <scope>NUCLEOTIDE SEQUENCE [LARGE SCALE GENOMIC DNA]</scope>
    <source>
        <strain evidence="9 10">HX-9-20</strain>
    </source>
</reference>
<evidence type="ECO:0000313" key="9">
    <source>
        <dbReference type="EMBL" id="TWO73438.1"/>
    </source>
</evidence>
<dbReference type="RefSeq" id="WP_145890027.1">
    <property type="nucleotide sequence ID" value="NZ_VOBQ01000001.1"/>
</dbReference>
<dbReference type="OrthoDB" id="9802364at2"/>
<evidence type="ECO:0000256" key="1">
    <source>
        <dbReference type="ARBA" id="ARBA00007484"/>
    </source>
</evidence>
<dbReference type="EC" id="2.7.7.7" evidence="9"/>
<keyword evidence="3 7" id="KW-0378">Hydrolase</keyword>
<dbReference type="InterPro" id="IPR050077">
    <property type="entry name" value="LexA_repressor"/>
</dbReference>
<evidence type="ECO:0000256" key="5">
    <source>
        <dbReference type="ARBA" id="ARBA00023204"/>
    </source>
</evidence>
<name>A0A562ZYH0_9BURK</name>
<dbReference type="PANTHER" id="PTHR33516">
    <property type="entry name" value="LEXA REPRESSOR"/>
    <property type="match status" value="1"/>
</dbReference>
<keyword evidence="9" id="KW-0808">Transferase</keyword>
<dbReference type="InterPro" id="IPR036286">
    <property type="entry name" value="LexA/Signal_pep-like_sf"/>
</dbReference>
<evidence type="ECO:0000256" key="4">
    <source>
        <dbReference type="ARBA" id="ARBA00022813"/>
    </source>
</evidence>
<dbReference type="GO" id="GO:0003887">
    <property type="term" value="F:DNA-directed DNA polymerase activity"/>
    <property type="evidence" value="ECO:0007669"/>
    <property type="project" value="UniProtKB-EC"/>
</dbReference>
<keyword evidence="10" id="KW-1185">Reference proteome</keyword>
<sequence>MVQGTVRAGFPSPADDFAVKRQDLNELLVTHPAATFFWRVRGTSMAGAGIADGDILVVNRALNPAHGDIVVAEVDNDFTVKYLHRRNGRVKLRAADPTFPDILFENSEDQRLTIVGVVTATIKRFR</sequence>
<dbReference type="GO" id="GO:0016787">
    <property type="term" value="F:hydrolase activity"/>
    <property type="evidence" value="ECO:0007669"/>
    <property type="project" value="UniProtKB-KW"/>
</dbReference>
<comment type="caution">
    <text evidence="9">The sequence shown here is derived from an EMBL/GenBank/DDBJ whole genome shotgun (WGS) entry which is preliminary data.</text>
</comment>
<dbReference type="GO" id="GO:0003677">
    <property type="term" value="F:DNA binding"/>
    <property type="evidence" value="ECO:0007669"/>
    <property type="project" value="InterPro"/>
</dbReference>
<evidence type="ECO:0000313" key="10">
    <source>
        <dbReference type="Proteomes" id="UP000318199"/>
    </source>
</evidence>
<evidence type="ECO:0000256" key="6">
    <source>
        <dbReference type="ARBA" id="ARBA00023236"/>
    </source>
</evidence>
<dbReference type="PANTHER" id="PTHR33516:SF2">
    <property type="entry name" value="LEXA REPRESSOR-RELATED"/>
    <property type="match status" value="1"/>
</dbReference>
<dbReference type="AlphaFoldDB" id="A0A562ZYH0"/>
<keyword evidence="9" id="KW-0548">Nucleotidyltransferase</keyword>
<keyword evidence="6" id="KW-0742">SOS response</keyword>
<evidence type="ECO:0000256" key="7">
    <source>
        <dbReference type="RuleBase" id="RU003991"/>
    </source>
</evidence>
<dbReference type="GO" id="GO:0006281">
    <property type="term" value="P:DNA repair"/>
    <property type="evidence" value="ECO:0007669"/>
    <property type="project" value="UniProtKB-KW"/>
</dbReference>
<dbReference type="EMBL" id="VOBQ01000001">
    <property type="protein sequence ID" value="TWO73438.1"/>
    <property type="molecule type" value="Genomic_DNA"/>
</dbReference>
<dbReference type="PRINTS" id="PR00726">
    <property type="entry name" value="LEXASERPTASE"/>
</dbReference>
<evidence type="ECO:0000259" key="8">
    <source>
        <dbReference type="Pfam" id="PF00717"/>
    </source>
</evidence>
<proteinExistence type="inferred from homology"/>
<dbReference type="GO" id="GO:0006355">
    <property type="term" value="P:regulation of DNA-templated transcription"/>
    <property type="evidence" value="ECO:0007669"/>
    <property type="project" value="InterPro"/>
</dbReference>